<proteinExistence type="predicted"/>
<evidence type="ECO:0000256" key="1">
    <source>
        <dbReference type="SAM" id="SignalP"/>
    </source>
</evidence>
<dbReference type="AlphaFoldDB" id="A0A6B0U426"/>
<reference evidence="2" key="1">
    <citation type="submission" date="2019-12" db="EMBL/GenBank/DDBJ databases">
        <title>An insight into the sialome of adult female Ixodes ricinus ticks feeding for 6 days.</title>
        <authorList>
            <person name="Perner J."/>
            <person name="Ribeiro J.M.C."/>
        </authorList>
    </citation>
    <scope>NUCLEOTIDE SEQUENCE</scope>
    <source>
        <strain evidence="2">Semi-engorged</strain>
        <tissue evidence="2">Salivary glands</tissue>
    </source>
</reference>
<protein>
    <submittedName>
        <fullName evidence="2">Putative secreted protein</fullName>
    </submittedName>
</protein>
<feature type="signal peptide" evidence="1">
    <location>
        <begin position="1"/>
        <end position="25"/>
    </location>
</feature>
<evidence type="ECO:0000313" key="2">
    <source>
        <dbReference type="EMBL" id="MXU85121.1"/>
    </source>
</evidence>
<accession>A0A6B0U426</accession>
<sequence>MFTQRGWSLAFLGSYFFLFRFYSLARDGKSDACLDSEVVYIPNRAHFDPSLTVTSAHSWPLVAPNITTACTKKSKRKCSRRAIA</sequence>
<feature type="chain" id="PRO_5025369311" evidence="1">
    <location>
        <begin position="26"/>
        <end position="84"/>
    </location>
</feature>
<name>A0A6B0U426_IXORI</name>
<keyword evidence="1" id="KW-0732">Signal</keyword>
<organism evidence="2">
    <name type="scientific">Ixodes ricinus</name>
    <name type="common">Common tick</name>
    <name type="synonym">Acarus ricinus</name>
    <dbReference type="NCBI Taxonomy" id="34613"/>
    <lineage>
        <taxon>Eukaryota</taxon>
        <taxon>Metazoa</taxon>
        <taxon>Ecdysozoa</taxon>
        <taxon>Arthropoda</taxon>
        <taxon>Chelicerata</taxon>
        <taxon>Arachnida</taxon>
        <taxon>Acari</taxon>
        <taxon>Parasitiformes</taxon>
        <taxon>Ixodida</taxon>
        <taxon>Ixodoidea</taxon>
        <taxon>Ixodidae</taxon>
        <taxon>Ixodinae</taxon>
        <taxon>Ixodes</taxon>
    </lineage>
</organism>
<dbReference type="EMBL" id="GIFC01003038">
    <property type="protein sequence ID" value="MXU85121.1"/>
    <property type="molecule type" value="Transcribed_RNA"/>
</dbReference>